<evidence type="ECO:0000313" key="14">
    <source>
        <dbReference type="RefSeq" id="XP_026276445.1"/>
    </source>
</evidence>
<proteinExistence type="predicted"/>
<dbReference type="Proteomes" id="UP000504606">
    <property type="component" value="Unplaced"/>
</dbReference>
<keyword evidence="13" id="KW-1185">Reference proteome</keyword>
<dbReference type="GeneID" id="113205152"/>
<evidence type="ECO:0000256" key="7">
    <source>
        <dbReference type="ARBA" id="ARBA00023306"/>
    </source>
</evidence>
<dbReference type="RefSeq" id="XP_026276461.1">
    <property type="nucleotide sequence ID" value="XM_026420676.2"/>
</dbReference>
<dbReference type="InterPro" id="IPR038718">
    <property type="entry name" value="SNF2-like_sf"/>
</dbReference>
<keyword evidence="4" id="KW-0498">Mitosis</keyword>
<dbReference type="GO" id="GO:0005524">
    <property type="term" value="F:ATP binding"/>
    <property type="evidence" value="ECO:0007669"/>
    <property type="project" value="InterPro"/>
</dbReference>
<dbReference type="Gene3D" id="3.40.50.300">
    <property type="entry name" value="P-loop containing nucleotide triphosphate hydrolases"/>
    <property type="match status" value="1"/>
</dbReference>
<feature type="domain" description="Helicase ATP-binding" evidence="11">
    <location>
        <begin position="306"/>
        <end position="473"/>
    </location>
</feature>
<dbReference type="GO" id="GO:0016787">
    <property type="term" value="F:hydrolase activity"/>
    <property type="evidence" value="ECO:0007669"/>
    <property type="project" value="UniProtKB-KW"/>
</dbReference>
<evidence type="ECO:0000256" key="10">
    <source>
        <dbReference type="SAM" id="MobiDB-lite"/>
    </source>
</evidence>
<dbReference type="RefSeq" id="XP_026276469.1">
    <property type="nucleotide sequence ID" value="XM_026420684.2"/>
</dbReference>
<dbReference type="Gene3D" id="1.20.120.850">
    <property type="entry name" value="SWI2/SNF2 ATPases, N-terminal domain"/>
    <property type="match status" value="1"/>
</dbReference>
<dbReference type="SUPFAM" id="SSF52540">
    <property type="entry name" value="P-loop containing nucleoside triphosphate hydrolases"/>
    <property type="match status" value="2"/>
</dbReference>
<name>A0A6J1S633_FRAOC</name>
<evidence type="ECO:0000256" key="4">
    <source>
        <dbReference type="ARBA" id="ARBA00022776"/>
    </source>
</evidence>
<evidence type="ECO:0000313" key="13">
    <source>
        <dbReference type="Proteomes" id="UP000504606"/>
    </source>
</evidence>
<evidence type="ECO:0000256" key="6">
    <source>
        <dbReference type="ARBA" id="ARBA00023254"/>
    </source>
</evidence>
<keyword evidence="5" id="KW-0378">Hydrolase</keyword>
<evidence type="ECO:0000256" key="8">
    <source>
        <dbReference type="ARBA" id="ARBA00024776"/>
    </source>
</evidence>
<dbReference type="InterPro" id="IPR014001">
    <property type="entry name" value="Helicase_ATP-bd"/>
</dbReference>
<dbReference type="Pfam" id="PF00271">
    <property type="entry name" value="Helicase_C"/>
    <property type="match status" value="1"/>
</dbReference>
<evidence type="ECO:0000256" key="1">
    <source>
        <dbReference type="ARBA" id="ARBA00011467"/>
    </source>
</evidence>
<keyword evidence="6" id="KW-0469">Meiosis</keyword>
<dbReference type="RefSeq" id="XP_026276453.1">
    <property type="nucleotide sequence ID" value="XM_026420668.2"/>
</dbReference>
<evidence type="ECO:0000313" key="16">
    <source>
        <dbReference type="RefSeq" id="XP_026276461.1"/>
    </source>
</evidence>
<dbReference type="RefSeq" id="XP_026276482.1">
    <property type="nucleotide sequence ID" value="XM_026420697.2"/>
</dbReference>
<evidence type="ECO:0000256" key="5">
    <source>
        <dbReference type="ARBA" id="ARBA00022801"/>
    </source>
</evidence>
<dbReference type="GO" id="GO:0015616">
    <property type="term" value="F:DNA translocase activity"/>
    <property type="evidence" value="ECO:0007669"/>
    <property type="project" value="TreeGrafter"/>
</dbReference>
<feature type="region of interest" description="Disordered" evidence="10">
    <location>
        <begin position="825"/>
        <end position="846"/>
    </location>
</feature>
<feature type="region of interest" description="Disordered" evidence="10">
    <location>
        <begin position="200"/>
        <end position="243"/>
    </location>
</feature>
<dbReference type="RefSeq" id="XP_026276445.1">
    <property type="nucleotide sequence ID" value="XM_026420660.2"/>
</dbReference>
<dbReference type="InterPro" id="IPR027417">
    <property type="entry name" value="P-loop_NTPase"/>
</dbReference>
<dbReference type="InterPro" id="IPR001650">
    <property type="entry name" value="Helicase_C-like"/>
</dbReference>
<dbReference type="InterPro" id="IPR000330">
    <property type="entry name" value="SNF2_N"/>
</dbReference>
<organism evidence="13 18">
    <name type="scientific">Frankliniella occidentalis</name>
    <name type="common">Western flower thrips</name>
    <name type="synonym">Euthrips occidentalis</name>
    <dbReference type="NCBI Taxonomy" id="133901"/>
    <lineage>
        <taxon>Eukaryota</taxon>
        <taxon>Metazoa</taxon>
        <taxon>Ecdysozoa</taxon>
        <taxon>Arthropoda</taxon>
        <taxon>Hexapoda</taxon>
        <taxon>Insecta</taxon>
        <taxon>Pterygota</taxon>
        <taxon>Neoptera</taxon>
        <taxon>Paraneoptera</taxon>
        <taxon>Thysanoptera</taxon>
        <taxon>Terebrantia</taxon>
        <taxon>Thripoidea</taxon>
        <taxon>Thripidae</taxon>
        <taxon>Frankliniella</taxon>
    </lineage>
</organism>
<reference evidence="14 15" key="1">
    <citation type="submission" date="2025-04" db="UniProtKB">
        <authorList>
            <consortium name="RefSeq"/>
        </authorList>
    </citation>
    <scope>IDENTIFICATION</scope>
    <source>
        <tissue evidence="14 15">Whole organism</tissue>
    </source>
</reference>
<dbReference type="SMART" id="SM00487">
    <property type="entry name" value="DEXDc"/>
    <property type="match status" value="1"/>
</dbReference>
<keyword evidence="7" id="KW-0131">Cell cycle</keyword>
<dbReference type="OrthoDB" id="413460at2759"/>
<comment type="subunit">
    <text evidence="1">Interacts (via N-terminus) with spn-A/Rad51.</text>
</comment>
<evidence type="ECO:0000256" key="2">
    <source>
        <dbReference type="ARBA" id="ARBA00015341"/>
    </source>
</evidence>
<dbReference type="Pfam" id="PF00176">
    <property type="entry name" value="SNF2-rel_dom"/>
    <property type="match status" value="1"/>
</dbReference>
<evidence type="ECO:0000313" key="17">
    <source>
        <dbReference type="RefSeq" id="XP_026276469.1"/>
    </source>
</evidence>
<dbReference type="FunFam" id="3.40.50.10810:FF:000020">
    <property type="entry name" value="DNA repair and recombination protein RAD54B"/>
    <property type="match status" value="1"/>
</dbReference>
<dbReference type="InterPro" id="IPR049730">
    <property type="entry name" value="SNF2/RAD54-like_C"/>
</dbReference>
<comment type="function">
    <text evidence="8">Involved in mitotic DNA repair and meiotic recombination. Functions in the recombinational DNA repair pathway. Essential for interhomolog gene conversion (GC), but may have a less important role in intersister GC than spn-A/Rad51. In the presence of DNA, spn-A/Rad51 enhances the ATPase activity of okr/Rad54.</text>
</comment>
<dbReference type="KEGG" id="foc:113205152"/>
<dbReference type="PANTHER" id="PTHR45629">
    <property type="entry name" value="SNF2/RAD54 FAMILY MEMBER"/>
    <property type="match status" value="1"/>
</dbReference>
<dbReference type="GO" id="GO:0051301">
    <property type="term" value="P:cell division"/>
    <property type="evidence" value="ECO:0007669"/>
    <property type="project" value="UniProtKB-KW"/>
</dbReference>
<gene>
    <name evidence="14 15 16 17 18" type="primary">LOC113205152</name>
</gene>
<dbReference type="AlphaFoldDB" id="A0A6J1S633"/>
<keyword evidence="3" id="KW-0132">Cell division</keyword>
<protein>
    <recommendedName>
        <fullName evidence="2">DNA repair and recombination protein RAD54-like</fullName>
    </recommendedName>
    <alternativeName>
        <fullName evidence="9">Protein okra</fullName>
    </alternativeName>
</protein>
<dbReference type="SMART" id="SM00490">
    <property type="entry name" value="HELICc"/>
    <property type="match status" value="1"/>
</dbReference>
<dbReference type="GO" id="GO:0005634">
    <property type="term" value="C:nucleus"/>
    <property type="evidence" value="ECO:0007669"/>
    <property type="project" value="TreeGrafter"/>
</dbReference>
<feature type="compositionally biased region" description="Acidic residues" evidence="10">
    <location>
        <begin position="835"/>
        <end position="846"/>
    </location>
</feature>
<evidence type="ECO:0000259" key="11">
    <source>
        <dbReference type="PROSITE" id="PS51192"/>
    </source>
</evidence>
<evidence type="ECO:0000313" key="15">
    <source>
        <dbReference type="RefSeq" id="XP_026276453.1"/>
    </source>
</evidence>
<sequence length="915" mass="101344">MRRSAAPSLRHAQLGLPNSSSAVSSSTAGHPNPLIRVSNHLSLLSSTSQNHPNIPTSSNGAPAARSTASVLNLLCQPKKVNVPAMKRLEDEAADDVVHIDKDLLSSSNKCTAALSAPSSSVGDSSTRKRIFRVVFGKPSAKKHKTWEGDGTLEVGEKTATLMDEDGKVIGRASQVKTAELEEGSRLKVGSKEVELVDLLSGPDATQTSSSLLPGPSSSKRPASELTDSPAPTSWKKPKKKRSNSLIKFSTEGCDPLILPAPSHDHQWTFNTKKLTVTPVAVDSFLTKILRPHQREGVTFLYECVMGIKNINYFGAILADEMGLGKTLQTITLLWTLLRQGPYGNNPVVRRALIVCPSSLVSNWQKEFDRWLGSHRLRTFAVDQKNKVTEFARLTQIPVMFISYEMLMRNFDDISTIKFDILICDEGHRLKNNNIRTSVLLNKLDIKSRILLTGTPIQNDLQEYYALVDFVNPGILGSSAEFRQLFEEPIIASQQPNCSHDEQCLGEERASELNSKTACFILRRTQAVINQYLPTKTEVVVFVKPVTIQKILCRAALDWWENRDRTSGNSDGVSHLGVLTALKKICNHPALIRGGEYLDEEDSKTDQESLLKELSELYNVSENGAVAVHHSAKLNLVRRLLEHLITIRERIVIVSYFTQTLDLLASLCDEMGLKYCRLDGSTPASQRSAIVDEFNSTYSRNIVFLLSARAGGVGLNLVGASRLVLFDSDWNPASDAQAMSRIWRDGQKKSVYIYRLLTCGTIEEKIFQRQLSKAGLSGAVVDPHKQSNIKLSNQELKDLFTFHEGNESLTHCSLGCNCDGKGNVPSTEDIPFSDEKENELDDDDDDRDCQLYLGRKSDSVKKKDASDLRMNQLFEWQHHAPVFQEGALQALGLTYASDMLAFMFVSPPATEQQSQA</sequence>
<accession>A0A6J1S633</accession>
<feature type="region of interest" description="Disordered" evidence="10">
    <location>
        <begin position="1"/>
        <end position="34"/>
    </location>
</feature>
<evidence type="ECO:0000256" key="3">
    <source>
        <dbReference type="ARBA" id="ARBA00022618"/>
    </source>
</evidence>
<evidence type="ECO:0000259" key="12">
    <source>
        <dbReference type="PROSITE" id="PS51194"/>
    </source>
</evidence>
<feature type="compositionally biased region" description="Low complexity" evidence="10">
    <location>
        <begin position="208"/>
        <end position="218"/>
    </location>
</feature>
<dbReference type="InterPro" id="IPR050496">
    <property type="entry name" value="SNF2_RAD54_helicase_repair"/>
</dbReference>
<dbReference type="GO" id="GO:0007131">
    <property type="term" value="P:reciprocal meiotic recombination"/>
    <property type="evidence" value="ECO:0007669"/>
    <property type="project" value="TreeGrafter"/>
</dbReference>
<feature type="domain" description="Helicase C-terminal" evidence="12">
    <location>
        <begin position="638"/>
        <end position="796"/>
    </location>
</feature>
<dbReference type="CDD" id="cd18793">
    <property type="entry name" value="SF2_C_SNF"/>
    <property type="match status" value="1"/>
</dbReference>
<evidence type="ECO:0000256" key="9">
    <source>
        <dbReference type="ARBA" id="ARBA00029956"/>
    </source>
</evidence>
<evidence type="ECO:0000313" key="18">
    <source>
        <dbReference type="RefSeq" id="XP_026276482.1"/>
    </source>
</evidence>
<dbReference type="Gene3D" id="3.40.50.10810">
    <property type="entry name" value="Tandem AAA-ATPase domain"/>
    <property type="match status" value="1"/>
</dbReference>
<dbReference type="PANTHER" id="PTHR45629:SF7">
    <property type="entry name" value="DNA EXCISION REPAIR PROTEIN ERCC-6-RELATED"/>
    <property type="match status" value="1"/>
</dbReference>
<dbReference type="GO" id="GO:0000724">
    <property type="term" value="P:double-strand break repair via homologous recombination"/>
    <property type="evidence" value="ECO:0007669"/>
    <property type="project" value="TreeGrafter"/>
</dbReference>
<dbReference type="PROSITE" id="PS51192">
    <property type="entry name" value="HELICASE_ATP_BIND_1"/>
    <property type="match status" value="1"/>
</dbReference>
<dbReference type="PROSITE" id="PS51194">
    <property type="entry name" value="HELICASE_CTER"/>
    <property type="match status" value="1"/>
</dbReference>